<keyword evidence="2" id="KW-0408">Iron</keyword>
<dbReference type="InterPro" id="IPR036844">
    <property type="entry name" value="Hint_dom_sf"/>
</dbReference>
<comment type="caution">
    <text evidence="7">The sequence shown here is derived from an EMBL/GenBank/DDBJ whole genome shotgun (WGS) entry which is preliminary data.</text>
</comment>
<keyword evidence="8" id="KW-1185">Reference proteome</keyword>
<evidence type="ECO:0000313" key="7">
    <source>
        <dbReference type="EMBL" id="PRZ04395.1"/>
    </source>
</evidence>
<sequence length="547" mass="59183">MRWDAQSITADDGALPGLDRTGLARAGLVRSVRTPDFAGITFHEVLAKSALSKVPAASRMPFGWTVNPYRGCSHACRYCLGPETPVLLADGRQKPIREVVVGDLVVGTELDGTDRRYVTTQVLARWPTVRTAYRVALADGTELVASADHRFLARDHGWKHVASNGPGEAPRSFLAVDDHLMGFGQGMPRSFRDVAAARQLAIIGDVVRSSADLRVVGVENLGYEQEMVDITTGTGDFVADGVISHNCFARPTHEYLDLDAGKDFDSEVVVKTNVDDVLRAELARPSWRREAVALGTNTDPYQRAEGRYRLMPGIIAALADSGTPFSILTKGTLLRRDLPLIASAAERVEVGLGVSLAFADEELQQAVEPGTPTPRARLDLVRAVRAAGLPCGVMVAPVLPWLTDSTDHLRRLLDAVADAGATGVTVVPLHLKPGTREWYLQWLQQDHAHLVAGYERVFTRGTYALKAYREWLWERVRPLLDERGFGPAGHRSGSGATGRYGELRPHDEGDYPAGSMVETTTGGAVAGMPRDGTGLEVAGAGVEQVLF</sequence>
<dbReference type="SMART" id="SM00306">
    <property type="entry name" value="HintN"/>
    <property type="match status" value="1"/>
</dbReference>
<dbReference type="InterPro" id="IPR007197">
    <property type="entry name" value="rSAM"/>
</dbReference>
<dbReference type="InterPro" id="IPR058240">
    <property type="entry name" value="rSAM_sf"/>
</dbReference>
<dbReference type="PROSITE" id="PS50818">
    <property type="entry name" value="INTEIN_C_TER"/>
    <property type="match status" value="1"/>
</dbReference>
<evidence type="ECO:0000256" key="4">
    <source>
        <dbReference type="SAM" id="MobiDB-lite"/>
    </source>
</evidence>
<evidence type="ECO:0000313" key="8">
    <source>
        <dbReference type="Proteomes" id="UP000239895"/>
    </source>
</evidence>
<evidence type="ECO:0000259" key="5">
    <source>
        <dbReference type="SMART" id="SM00305"/>
    </source>
</evidence>
<dbReference type="PROSITE" id="PS50817">
    <property type="entry name" value="INTEIN_N_TER"/>
    <property type="match status" value="1"/>
</dbReference>
<dbReference type="InterPro" id="IPR003587">
    <property type="entry name" value="Hint_dom_N"/>
</dbReference>
<dbReference type="InterPro" id="IPR003586">
    <property type="entry name" value="Hint_dom_C"/>
</dbReference>
<organism evidence="7 8">
    <name type="scientific">Isoptericola halotolerans</name>
    <dbReference type="NCBI Taxonomy" id="300560"/>
    <lineage>
        <taxon>Bacteria</taxon>
        <taxon>Bacillati</taxon>
        <taxon>Actinomycetota</taxon>
        <taxon>Actinomycetes</taxon>
        <taxon>Micrococcales</taxon>
        <taxon>Promicromonosporaceae</taxon>
        <taxon>Isoptericola</taxon>
    </lineage>
</organism>
<dbReference type="InterPro" id="IPR030934">
    <property type="entry name" value="Intein_C"/>
</dbReference>
<dbReference type="NCBIfam" id="NF038135">
    <property type="entry name" value="rSAM_Rv2578c"/>
    <property type="match status" value="1"/>
</dbReference>
<dbReference type="SUPFAM" id="SSF51294">
    <property type="entry name" value="Hedgehog/intein (Hint) domain"/>
    <property type="match status" value="1"/>
</dbReference>
<dbReference type="PANTHER" id="PTHR43432">
    <property type="entry name" value="SLR0285 PROTEIN"/>
    <property type="match status" value="1"/>
</dbReference>
<feature type="domain" description="Hint" evidence="6">
    <location>
        <begin position="77"/>
        <end position="184"/>
    </location>
</feature>
<name>A0ABX5EDQ1_9MICO</name>
<dbReference type="SUPFAM" id="SSF102114">
    <property type="entry name" value="Radical SAM enzymes"/>
    <property type="match status" value="1"/>
</dbReference>
<protein>
    <submittedName>
        <fullName evidence="7">Intein</fullName>
    </submittedName>
</protein>
<evidence type="ECO:0000256" key="3">
    <source>
        <dbReference type="ARBA" id="ARBA00023014"/>
    </source>
</evidence>
<dbReference type="RefSeq" id="WP_106269182.1">
    <property type="nucleotide sequence ID" value="NZ_PVTX01000010.1"/>
</dbReference>
<dbReference type="Gene3D" id="2.170.16.10">
    <property type="entry name" value="Hedgehog/Intein (Hint) domain"/>
    <property type="match status" value="1"/>
</dbReference>
<dbReference type="SMART" id="SM00305">
    <property type="entry name" value="HintC"/>
    <property type="match status" value="1"/>
</dbReference>
<evidence type="ECO:0000256" key="1">
    <source>
        <dbReference type="ARBA" id="ARBA00022723"/>
    </source>
</evidence>
<feature type="region of interest" description="Disordered" evidence="4">
    <location>
        <begin position="485"/>
        <end position="511"/>
    </location>
</feature>
<dbReference type="Gene3D" id="3.80.30.30">
    <property type="match status" value="1"/>
</dbReference>
<dbReference type="InterPro" id="IPR006141">
    <property type="entry name" value="Intein_N"/>
</dbReference>
<feature type="domain" description="Hint" evidence="5">
    <location>
        <begin position="210"/>
        <end position="252"/>
    </location>
</feature>
<dbReference type="EMBL" id="PVTX01000010">
    <property type="protein sequence ID" value="PRZ04395.1"/>
    <property type="molecule type" value="Genomic_DNA"/>
</dbReference>
<dbReference type="InterPro" id="IPR040086">
    <property type="entry name" value="MJ0683-like"/>
</dbReference>
<reference evidence="7 8" key="1">
    <citation type="submission" date="2018-03" db="EMBL/GenBank/DDBJ databases">
        <title>Comparative analysis of microorganisms from saline springs in Andes Mountain Range, Colombia.</title>
        <authorList>
            <person name="Rubin E."/>
        </authorList>
    </citation>
    <scope>NUCLEOTIDE SEQUENCE [LARGE SCALE GENOMIC DNA]</scope>
    <source>
        <strain evidence="7 8">CG 23</strain>
    </source>
</reference>
<dbReference type="PANTHER" id="PTHR43432:SF3">
    <property type="entry name" value="SLR0285 PROTEIN"/>
    <property type="match status" value="1"/>
</dbReference>
<keyword evidence="1" id="KW-0479">Metal-binding</keyword>
<dbReference type="CDD" id="cd01335">
    <property type="entry name" value="Radical_SAM"/>
    <property type="match status" value="1"/>
</dbReference>
<keyword evidence="3" id="KW-0411">Iron-sulfur</keyword>
<proteinExistence type="predicted"/>
<evidence type="ECO:0000256" key="2">
    <source>
        <dbReference type="ARBA" id="ARBA00023004"/>
    </source>
</evidence>
<dbReference type="Pfam" id="PF04055">
    <property type="entry name" value="Radical_SAM"/>
    <property type="match status" value="1"/>
</dbReference>
<gene>
    <name evidence="7" type="ORF">BCL65_11056</name>
</gene>
<accession>A0ABX5EDQ1</accession>
<dbReference type="Proteomes" id="UP000239895">
    <property type="component" value="Unassembled WGS sequence"/>
</dbReference>
<evidence type="ECO:0000259" key="6">
    <source>
        <dbReference type="SMART" id="SM00306"/>
    </source>
</evidence>
<dbReference type="CDD" id="cd00081">
    <property type="entry name" value="Hint"/>
    <property type="match status" value="1"/>
</dbReference>